<proteinExistence type="predicted"/>
<protein>
    <submittedName>
        <fullName evidence="2">Uncharacterized protein</fullName>
    </submittedName>
</protein>
<name>A0ABR2J594_9PEZI</name>
<evidence type="ECO:0000256" key="1">
    <source>
        <dbReference type="SAM" id="MobiDB-lite"/>
    </source>
</evidence>
<gene>
    <name evidence="2" type="ORF">PGQ11_003355</name>
</gene>
<sequence>MVPAHHTESRRLHMLPLDGLASRPLHPSSQIYSRRRALIDTFDCTVPSFQRTTQTLQQVHNGPYPTDLSLPLRHKSRY</sequence>
<dbReference type="EMBL" id="JAPCWZ010000003">
    <property type="protein sequence ID" value="KAK8872841.1"/>
    <property type="molecule type" value="Genomic_DNA"/>
</dbReference>
<dbReference type="Proteomes" id="UP001390339">
    <property type="component" value="Unassembled WGS sequence"/>
</dbReference>
<accession>A0ABR2J594</accession>
<evidence type="ECO:0000313" key="3">
    <source>
        <dbReference type="Proteomes" id="UP001390339"/>
    </source>
</evidence>
<organism evidence="2 3">
    <name type="scientific">Apiospora arundinis</name>
    <dbReference type="NCBI Taxonomy" id="335852"/>
    <lineage>
        <taxon>Eukaryota</taxon>
        <taxon>Fungi</taxon>
        <taxon>Dikarya</taxon>
        <taxon>Ascomycota</taxon>
        <taxon>Pezizomycotina</taxon>
        <taxon>Sordariomycetes</taxon>
        <taxon>Xylariomycetidae</taxon>
        <taxon>Amphisphaeriales</taxon>
        <taxon>Apiosporaceae</taxon>
        <taxon>Apiospora</taxon>
    </lineage>
</organism>
<reference evidence="2 3" key="1">
    <citation type="journal article" date="2024" name="IMA Fungus">
        <title>Apiospora arundinis, a panoply of carbohydrate-active enzymes and secondary metabolites.</title>
        <authorList>
            <person name="Sorensen T."/>
            <person name="Petersen C."/>
            <person name="Muurmann A.T."/>
            <person name="Christiansen J.V."/>
            <person name="Brundto M.L."/>
            <person name="Overgaard C.K."/>
            <person name="Boysen A.T."/>
            <person name="Wollenberg R.D."/>
            <person name="Larsen T.O."/>
            <person name="Sorensen J.L."/>
            <person name="Nielsen K.L."/>
            <person name="Sondergaard T.E."/>
        </authorList>
    </citation>
    <scope>NUCLEOTIDE SEQUENCE [LARGE SCALE GENOMIC DNA]</scope>
    <source>
        <strain evidence="2 3">AAU 773</strain>
    </source>
</reference>
<evidence type="ECO:0000313" key="2">
    <source>
        <dbReference type="EMBL" id="KAK8872841.1"/>
    </source>
</evidence>
<feature type="region of interest" description="Disordered" evidence="1">
    <location>
        <begin position="59"/>
        <end position="78"/>
    </location>
</feature>
<keyword evidence="3" id="KW-1185">Reference proteome</keyword>
<comment type="caution">
    <text evidence="2">The sequence shown here is derived from an EMBL/GenBank/DDBJ whole genome shotgun (WGS) entry which is preliminary data.</text>
</comment>